<accession>A0A6J4QLV2</accession>
<organism evidence="1">
    <name type="scientific">uncultured Rubrobacteraceae bacterium</name>
    <dbReference type="NCBI Taxonomy" id="349277"/>
    <lineage>
        <taxon>Bacteria</taxon>
        <taxon>Bacillati</taxon>
        <taxon>Actinomycetota</taxon>
        <taxon>Rubrobacteria</taxon>
        <taxon>Rubrobacterales</taxon>
        <taxon>Rubrobacteraceae</taxon>
        <taxon>environmental samples</taxon>
    </lineage>
</organism>
<dbReference type="AlphaFoldDB" id="A0A6J4QLV2"/>
<reference evidence="1" key="1">
    <citation type="submission" date="2020-02" db="EMBL/GenBank/DDBJ databases">
        <authorList>
            <person name="Meier V. D."/>
        </authorList>
    </citation>
    <scope>NUCLEOTIDE SEQUENCE</scope>
    <source>
        <strain evidence="1">AVDCRST_MAG78</strain>
    </source>
</reference>
<evidence type="ECO:0000313" key="1">
    <source>
        <dbReference type="EMBL" id="CAA9443608.1"/>
    </source>
</evidence>
<protein>
    <submittedName>
        <fullName evidence="1">Uncharacterized protein</fullName>
    </submittedName>
</protein>
<dbReference type="EMBL" id="CADCVB010000176">
    <property type="protein sequence ID" value="CAA9443608.1"/>
    <property type="molecule type" value="Genomic_DNA"/>
</dbReference>
<sequence length="97" mass="10758">MEQRQTAEATLRTPPFAFANGVLTSYAEGAKAYWRMWGPLGQPAIQTIDIWARSQRRYLEALETIVLPANGPQAPRSASRDLLRDLFTGGFGVGFDD</sequence>
<gene>
    <name evidence="1" type="ORF">AVDCRST_MAG78-2665</name>
</gene>
<proteinExistence type="predicted"/>
<name>A0A6J4QLV2_9ACTN</name>